<dbReference type="Pfam" id="PF02464">
    <property type="entry name" value="CinA"/>
    <property type="match status" value="1"/>
</dbReference>
<dbReference type="EMBL" id="PGFF01000001">
    <property type="protein sequence ID" value="PJJ72514.1"/>
    <property type="molecule type" value="Genomic_DNA"/>
</dbReference>
<feature type="domain" description="CinA C-terminal" evidence="1">
    <location>
        <begin position="14"/>
        <end position="164"/>
    </location>
</feature>
<organism evidence="2 3">
    <name type="scientific">Diaminobutyricimonas aerilata</name>
    <dbReference type="NCBI Taxonomy" id="1162967"/>
    <lineage>
        <taxon>Bacteria</taxon>
        <taxon>Bacillati</taxon>
        <taxon>Actinomycetota</taxon>
        <taxon>Actinomycetes</taxon>
        <taxon>Micrococcales</taxon>
        <taxon>Microbacteriaceae</taxon>
        <taxon>Diaminobutyricimonas</taxon>
    </lineage>
</organism>
<evidence type="ECO:0000313" key="2">
    <source>
        <dbReference type="EMBL" id="PJJ72514.1"/>
    </source>
</evidence>
<dbReference type="InterPro" id="IPR008136">
    <property type="entry name" value="CinA_C"/>
</dbReference>
<comment type="caution">
    <text evidence="2">The sequence shown here is derived from an EMBL/GenBank/DDBJ whole genome shotgun (WGS) entry which is preliminary data.</text>
</comment>
<dbReference type="NCBIfam" id="TIGR00199">
    <property type="entry name" value="PncC_domain"/>
    <property type="match status" value="1"/>
</dbReference>
<dbReference type="Gene3D" id="3.90.950.20">
    <property type="entry name" value="CinA-like"/>
    <property type="match status" value="1"/>
</dbReference>
<dbReference type="RefSeq" id="WP_211282177.1">
    <property type="nucleotide sequence ID" value="NZ_PGFF01000001.1"/>
</dbReference>
<dbReference type="InterPro" id="IPR036653">
    <property type="entry name" value="CinA-like_C"/>
</dbReference>
<keyword evidence="3" id="KW-1185">Reference proteome</keyword>
<gene>
    <name evidence="2" type="ORF">CLV46_2086</name>
</gene>
<dbReference type="SUPFAM" id="SSF142433">
    <property type="entry name" value="CinA-like"/>
    <property type="match status" value="1"/>
</dbReference>
<dbReference type="Proteomes" id="UP000228758">
    <property type="component" value="Unassembled WGS sequence"/>
</dbReference>
<sequence>MTDAQEVASPVVVALMTRLSSRGLRLAIAESLTGGLVTAEFIRPPGASAVVSGGVIAYDTGIKRTVLGVDGDLLDEHGPVHPEVARQMADRVRRVLSVDGEPADIGLATTGVAGPDPQGGIEQGTVFVGIAIGDRVEAVELHLEGTRDMVRARTVTAVVAALDERV</sequence>
<dbReference type="AlphaFoldDB" id="A0A2M9CKV2"/>
<name>A0A2M9CKV2_9MICO</name>
<protein>
    <submittedName>
        <fullName evidence="2">Nicotinamide-nucleotide amidase</fullName>
    </submittedName>
</protein>
<evidence type="ECO:0000313" key="3">
    <source>
        <dbReference type="Proteomes" id="UP000228758"/>
    </source>
</evidence>
<evidence type="ECO:0000259" key="1">
    <source>
        <dbReference type="Pfam" id="PF02464"/>
    </source>
</evidence>
<accession>A0A2M9CKV2</accession>
<proteinExistence type="predicted"/>
<reference evidence="2 3" key="1">
    <citation type="submission" date="2017-11" db="EMBL/GenBank/DDBJ databases">
        <title>Genomic Encyclopedia of Archaeal and Bacterial Type Strains, Phase II (KMG-II): From Individual Species to Whole Genera.</title>
        <authorList>
            <person name="Goeker M."/>
        </authorList>
    </citation>
    <scope>NUCLEOTIDE SEQUENCE [LARGE SCALE GENOMIC DNA]</scope>
    <source>
        <strain evidence="2 3">DSM 27393</strain>
    </source>
</reference>